<dbReference type="Proteomes" id="UP000655366">
    <property type="component" value="Unassembled WGS sequence"/>
</dbReference>
<dbReference type="RefSeq" id="WP_196395704.1">
    <property type="nucleotide sequence ID" value="NZ_JADNYM010000005.1"/>
</dbReference>
<dbReference type="EMBL" id="JADNYM010000005">
    <property type="protein sequence ID" value="MBG0738764.1"/>
    <property type="molecule type" value="Genomic_DNA"/>
</dbReference>
<organism evidence="2 3">
    <name type="scientific">Arthrobacter terrae</name>
    <dbReference type="NCBI Taxonomy" id="2935737"/>
    <lineage>
        <taxon>Bacteria</taxon>
        <taxon>Bacillati</taxon>
        <taxon>Actinomycetota</taxon>
        <taxon>Actinomycetes</taxon>
        <taxon>Micrococcales</taxon>
        <taxon>Micrococcaceae</taxon>
        <taxon>Arthrobacter</taxon>
    </lineage>
</organism>
<evidence type="ECO:0000313" key="2">
    <source>
        <dbReference type="EMBL" id="MBG0738764.1"/>
    </source>
</evidence>
<proteinExistence type="predicted"/>
<sequence>MSRSSNSKTREAYAQERSGLDFKLIGWMVLGSFAITGITILSIGLYATSGLSGPDPVTIKNTIAGNYQIQGIGWDGDGRTNGVGVFNVGTHAYGISVDGTVHTCLANLKQAQAKTPIICRDHFVVQPKP</sequence>
<protein>
    <submittedName>
        <fullName evidence="2">Uncharacterized protein</fullName>
    </submittedName>
</protein>
<accession>A0A931G6Z7</accession>
<feature type="transmembrane region" description="Helical" evidence="1">
    <location>
        <begin position="24"/>
        <end position="47"/>
    </location>
</feature>
<name>A0A931G6Z7_9MICC</name>
<comment type="caution">
    <text evidence="2">The sequence shown here is derived from an EMBL/GenBank/DDBJ whole genome shotgun (WGS) entry which is preliminary data.</text>
</comment>
<evidence type="ECO:0000313" key="3">
    <source>
        <dbReference type="Proteomes" id="UP000655366"/>
    </source>
</evidence>
<gene>
    <name evidence="2" type="ORF">IV500_04940</name>
</gene>
<dbReference type="AlphaFoldDB" id="A0A931G6Z7"/>
<keyword evidence="1" id="KW-0812">Transmembrane</keyword>
<evidence type="ECO:0000256" key="1">
    <source>
        <dbReference type="SAM" id="Phobius"/>
    </source>
</evidence>
<keyword evidence="1" id="KW-0472">Membrane</keyword>
<keyword evidence="1" id="KW-1133">Transmembrane helix</keyword>
<keyword evidence="3" id="KW-1185">Reference proteome</keyword>
<reference evidence="2 3" key="1">
    <citation type="submission" date="2020-11" db="EMBL/GenBank/DDBJ databases">
        <title>Arthrobacter antarcticus sp. nov., isolated from Antarctic Soil.</title>
        <authorList>
            <person name="Li J."/>
        </authorList>
    </citation>
    <scope>NUCLEOTIDE SEQUENCE [LARGE SCALE GENOMIC DNA]</scope>
    <source>
        <strain evidence="2 3">Z1-20</strain>
    </source>
</reference>